<feature type="transmembrane region" description="Helical" evidence="1">
    <location>
        <begin position="12"/>
        <end position="32"/>
    </location>
</feature>
<keyword evidence="1" id="KW-0472">Membrane</keyword>
<evidence type="ECO:0000256" key="1">
    <source>
        <dbReference type="SAM" id="Phobius"/>
    </source>
</evidence>
<keyword evidence="3" id="KW-1185">Reference proteome</keyword>
<keyword evidence="1" id="KW-1133">Transmembrane helix</keyword>
<proteinExistence type="predicted"/>
<dbReference type="EMBL" id="JBHFFA010000004">
    <property type="protein sequence ID" value="KAL2630111.1"/>
    <property type="molecule type" value="Genomic_DNA"/>
</dbReference>
<evidence type="ECO:0000313" key="3">
    <source>
        <dbReference type="Proteomes" id="UP001605036"/>
    </source>
</evidence>
<accession>A0ABD1YHI3</accession>
<dbReference type="AlphaFoldDB" id="A0ABD1YHI3"/>
<protein>
    <submittedName>
        <fullName evidence="2">Uncharacterized protein</fullName>
    </submittedName>
</protein>
<gene>
    <name evidence="2" type="ORF">R1flu_014797</name>
</gene>
<comment type="caution">
    <text evidence="2">The sequence shown here is derived from an EMBL/GenBank/DDBJ whole genome shotgun (WGS) entry which is preliminary data.</text>
</comment>
<organism evidence="2 3">
    <name type="scientific">Riccia fluitans</name>
    <dbReference type="NCBI Taxonomy" id="41844"/>
    <lineage>
        <taxon>Eukaryota</taxon>
        <taxon>Viridiplantae</taxon>
        <taxon>Streptophyta</taxon>
        <taxon>Embryophyta</taxon>
        <taxon>Marchantiophyta</taxon>
        <taxon>Marchantiopsida</taxon>
        <taxon>Marchantiidae</taxon>
        <taxon>Marchantiales</taxon>
        <taxon>Ricciaceae</taxon>
        <taxon>Riccia</taxon>
    </lineage>
</organism>
<name>A0ABD1YHI3_9MARC</name>
<reference evidence="2 3" key="1">
    <citation type="submission" date="2024-09" db="EMBL/GenBank/DDBJ databases">
        <title>Chromosome-scale assembly of Riccia fluitans.</title>
        <authorList>
            <person name="Paukszto L."/>
            <person name="Sawicki J."/>
            <person name="Karawczyk K."/>
            <person name="Piernik-Szablinska J."/>
            <person name="Szczecinska M."/>
            <person name="Mazdziarz M."/>
        </authorList>
    </citation>
    <scope>NUCLEOTIDE SEQUENCE [LARGE SCALE GENOMIC DNA]</scope>
    <source>
        <strain evidence="2">Rf_01</strain>
        <tissue evidence="2">Aerial parts of the thallus</tissue>
    </source>
</reference>
<keyword evidence="1" id="KW-0812">Transmembrane</keyword>
<dbReference type="Proteomes" id="UP001605036">
    <property type="component" value="Unassembled WGS sequence"/>
</dbReference>
<sequence>MHVSASTGQNGVLAIVAVITVLLLVKILIDYIQTGSICPSIFPQSRSPRIPSILPWSLSPSVRFENADSDSSSGAPLEPSLVELDQNEQLTLSYAIDISDLESSLIESKSDISDLESFHVESTAQPQGITSTDIAQSDIRLQDYREISDLELAGYSSTHRSSRSDTVPFIQETSLDYLQPHSCRLRGSSYVKFRFFDLHSRFHPAGAEEADQTRPTADTIHRSFPWTFLTRITRFEEVTETRPSDKRLQDAPHELTKADDGVEFAQTFSIFESILPEDLKKYSRLDRRSYEHLRNVPLEPRTVETSVGYGGNLFTNVLSVSSPARVSEAGQNEEVACVISILTPDLQGFWLKLFPGIREGH</sequence>
<evidence type="ECO:0000313" key="2">
    <source>
        <dbReference type="EMBL" id="KAL2630111.1"/>
    </source>
</evidence>